<keyword evidence="2" id="KW-0472">Membrane</keyword>
<organism evidence="3 4">
    <name type="scientific">Legionella erythra</name>
    <dbReference type="NCBI Taxonomy" id="448"/>
    <lineage>
        <taxon>Bacteria</taxon>
        <taxon>Pseudomonadati</taxon>
        <taxon>Pseudomonadota</taxon>
        <taxon>Gammaproteobacteria</taxon>
        <taxon>Legionellales</taxon>
        <taxon>Legionellaceae</taxon>
        <taxon>Legionella</taxon>
    </lineage>
</organism>
<keyword evidence="2" id="KW-1133">Transmembrane helix</keyword>
<keyword evidence="2" id="KW-0812">Transmembrane</keyword>
<sequence>MVKKFSDNMLSQLYLGLAADYKALSKKSPALTPEQIYWTLYFKVYGELANSNSAFHELDYEGQGKTWAVFNAFIASTPLYKNNFAQLQQFRREQAIKDKLKKKQSVIFIIDSEPYCRHNVFFDWAMLNLYFSSLHAHHHHGGWRGSHHHGHSSSDSINGEGLAFLILVVLVLIAAVLACLALYYMLSQTLNSLERFVWNEGWLQAFITLSSMAACTAAGAVLGMLVVASPLSALILAAGINNPVGLVIFTTVCLSLALGALGCFATNALQKHLLKDKDAIDPMDACRFQLTDSEIDHLWELGLDPITIKCAITALREQMGEEPVPSLLNRLFTTHGKEKQALLAQVRQLRRGELEEITVDDMTFNLRRPQVMIPAYYYDAGNQAYVYHTANLYPQFNVPQQGVYMDSSHQHGHASMKPLSPELPPPYPAEGQQPFYNATAPSFG</sequence>
<feature type="region of interest" description="Disordered" evidence="1">
    <location>
        <begin position="406"/>
        <end position="444"/>
    </location>
</feature>
<evidence type="ECO:0000313" key="3">
    <source>
        <dbReference type="EMBL" id="KTC95749.1"/>
    </source>
</evidence>
<dbReference type="PATRIC" id="fig|448.7.peg.2141"/>
<evidence type="ECO:0000256" key="1">
    <source>
        <dbReference type="SAM" id="MobiDB-lite"/>
    </source>
</evidence>
<gene>
    <name evidence="3" type="ORF">Lery_2044</name>
</gene>
<proteinExistence type="predicted"/>
<protein>
    <submittedName>
        <fullName evidence="3">Uncharacterized protein</fullName>
    </submittedName>
</protein>
<feature type="transmembrane region" description="Helical" evidence="2">
    <location>
        <begin position="162"/>
        <end position="186"/>
    </location>
</feature>
<feature type="transmembrane region" description="Helical" evidence="2">
    <location>
        <begin position="246"/>
        <end position="269"/>
    </location>
</feature>
<dbReference type="EMBL" id="LNYA01000032">
    <property type="protein sequence ID" value="KTC95749.1"/>
    <property type="molecule type" value="Genomic_DNA"/>
</dbReference>
<reference evidence="3 4" key="1">
    <citation type="submission" date="2015-11" db="EMBL/GenBank/DDBJ databases">
        <title>Genomic analysis of 38 Legionella species identifies large and diverse effector repertoires.</title>
        <authorList>
            <person name="Burstein D."/>
            <person name="Amaro F."/>
            <person name="Zusman T."/>
            <person name="Lifshitz Z."/>
            <person name="Cohen O."/>
            <person name="Gilbert J.A."/>
            <person name="Pupko T."/>
            <person name="Shuman H.A."/>
            <person name="Segal G."/>
        </authorList>
    </citation>
    <scope>NUCLEOTIDE SEQUENCE [LARGE SCALE GENOMIC DNA]</scope>
    <source>
        <strain evidence="3 4">SE-32A-C8</strain>
    </source>
</reference>
<dbReference type="AlphaFoldDB" id="A0A0W0TKN3"/>
<comment type="caution">
    <text evidence="3">The sequence shown here is derived from an EMBL/GenBank/DDBJ whole genome shotgun (WGS) entry which is preliminary data.</text>
</comment>
<dbReference type="RefSeq" id="WP_058527183.1">
    <property type="nucleotide sequence ID" value="NZ_CAAAHY010000038.1"/>
</dbReference>
<feature type="compositionally biased region" description="Polar residues" evidence="1">
    <location>
        <begin position="434"/>
        <end position="444"/>
    </location>
</feature>
<dbReference type="Proteomes" id="UP000054773">
    <property type="component" value="Unassembled WGS sequence"/>
</dbReference>
<evidence type="ECO:0000256" key="2">
    <source>
        <dbReference type="SAM" id="Phobius"/>
    </source>
</evidence>
<accession>A0A0W0TKN3</accession>
<dbReference type="OrthoDB" id="5654191at2"/>
<keyword evidence="4" id="KW-1185">Reference proteome</keyword>
<dbReference type="STRING" id="448.Lery_2044"/>
<name>A0A0W0TKN3_LEGER</name>
<feature type="transmembrane region" description="Helical" evidence="2">
    <location>
        <begin position="207"/>
        <end position="240"/>
    </location>
</feature>
<evidence type="ECO:0000313" key="4">
    <source>
        <dbReference type="Proteomes" id="UP000054773"/>
    </source>
</evidence>